<proteinExistence type="predicted"/>
<gene>
    <name evidence="1" type="ORF">GPJ59_20230</name>
</gene>
<evidence type="ECO:0000313" key="2">
    <source>
        <dbReference type="Proteomes" id="UP000812013"/>
    </source>
</evidence>
<keyword evidence="2" id="KW-1185">Reference proteome</keyword>
<dbReference type="RefSeq" id="WP_219668624.1">
    <property type="nucleotide sequence ID" value="NZ_WTFF01000144.1"/>
</dbReference>
<reference evidence="1 2" key="1">
    <citation type="submission" date="2019-12" db="EMBL/GenBank/DDBJ databases">
        <title>Genome sequence of Streptomyces bambusae.</title>
        <authorList>
            <person name="Bansal K."/>
            <person name="Choksket S."/>
            <person name="Korpole S."/>
            <person name="Patil P.B."/>
        </authorList>
    </citation>
    <scope>NUCLEOTIDE SEQUENCE [LARGE SCALE GENOMIC DNA]</scope>
    <source>
        <strain evidence="1 2">SK60</strain>
    </source>
</reference>
<accession>A0ABS6ZBV5</accession>
<name>A0ABS6ZBV5_9ACTN</name>
<evidence type="ECO:0000313" key="1">
    <source>
        <dbReference type="EMBL" id="MBW5484145.1"/>
    </source>
</evidence>
<organism evidence="1 2">
    <name type="scientific">Streptomyces bambusae</name>
    <dbReference type="NCBI Taxonomy" id="1550616"/>
    <lineage>
        <taxon>Bacteria</taxon>
        <taxon>Bacillati</taxon>
        <taxon>Actinomycetota</taxon>
        <taxon>Actinomycetes</taxon>
        <taxon>Kitasatosporales</taxon>
        <taxon>Streptomycetaceae</taxon>
        <taxon>Streptomyces</taxon>
    </lineage>
</organism>
<protein>
    <submittedName>
        <fullName evidence="1">Uncharacterized protein</fullName>
    </submittedName>
</protein>
<comment type="caution">
    <text evidence="1">The sequence shown here is derived from an EMBL/GenBank/DDBJ whole genome shotgun (WGS) entry which is preliminary data.</text>
</comment>
<dbReference type="Proteomes" id="UP000812013">
    <property type="component" value="Unassembled WGS sequence"/>
</dbReference>
<sequence length="107" mass="11858">MDAATDPVDAVARLWDEPWDRKWNDLEVAGVDLVSLDTRLGGCACTWVANGGSLHERGMATVRLILGQLERAIPELTEDDSPDIWYRLHEIARLIVAHNAPPTEVIS</sequence>
<dbReference type="EMBL" id="WTFF01000144">
    <property type="protein sequence ID" value="MBW5484145.1"/>
    <property type="molecule type" value="Genomic_DNA"/>
</dbReference>